<dbReference type="GO" id="GO:0005737">
    <property type="term" value="C:cytoplasm"/>
    <property type="evidence" value="ECO:0007669"/>
    <property type="project" value="TreeGrafter"/>
</dbReference>
<dbReference type="PANTHER" id="PTHR23172">
    <property type="entry name" value="AUXILIN/CYCLIN G-ASSOCIATED KINASE-RELATED"/>
    <property type="match status" value="1"/>
</dbReference>
<dbReference type="STRING" id="59895.A0A103YCI7"/>
<comment type="caution">
    <text evidence="2">The sequence shown here is derived from an EMBL/GenBank/DDBJ whole genome shotgun (WGS) entry which is preliminary data.</text>
</comment>
<dbReference type="GO" id="GO:0031982">
    <property type="term" value="C:vesicle"/>
    <property type="evidence" value="ECO:0007669"/>
    <property type="project" value="TreeGrafter"/>
</dbReference>
<feature type="region of interest" description="Disordered" evidence="1">
    <location>
        <begin position="188"/>
        <end position="242"/>
    </location>
</feature>
<dbReference type="GO" id="GO:0030276">
    <property type="term" value="F:clathrin binding"/>
    <property type="evidence" value="ECO:0007669"/>
    <property type="project" value="TreeGrafter"/>
</dbReference>
<dbReference type="Gene3D" id="1.10.287.110">
    <property type="entry name" value="DnaJ domain"/>
    <property type="match status" value="1"/>
</dbReference>
<reference evidence="2 3" key="1">
    <citation type="journal article" date="2016" name="Sci. Rep.">
        <title>The genome sequence of the outbreeding globe artichoke constructed de novo incorporating a phase-aware low-pass sequencing strategy of F1 progeny.</title>
        <authorList>
            <person name="Scaglione D."/>
            <person name="Reyes-Chin-Wo S."/>
            <person name="Acquadro A."/>
            <person name="Froenicke L."/>
            <person name="Portis E."/>
            <person name="Beitel C."/>
            <person name="Tirone M."/>
            <person name="Mauro R."/>
            <person name="Lo Monaco A."/>
            <person name="Mauromicale G."/>
            <person name="Faccioli P."/>
            <person name="Cattivelli L."/>
            <person name="Rieseberg L."/>
            <person name="Michelmore R."/>
            <person name="Lanteri S."/>
        </authorList>
    </citation>
    <scope>NUCLEOTIDE SEQUENCE [LARGE SCALE GENOMIC DNA]</scope>
    <source>
        <strain evidence="2">2C</strain>
    </source>
</reference>
<gene>
    <name evidence="2" type="ORF">Ccrd_015070</name>
</gene>
<dbReference type="AlphaFoldDB" id="A0A103YCI7"/>
<feature type="region of interest" description="Disordered" evidence="1">
    <location>
        <begin position="15"/>
        <end position="127"/>
    </location>
</feature>
<dbReference type="SUPFAM" id="SSF46565">
    <property type="entry name" value="Chaperone J-domain"/>
    <property type="match status" value="1"/>
</dbReference>
<feature type="compositionally biased region" description="Basic and acidic residues" evidence="1">
    <location>
        <begin position="495"/>
        <end position="506"/>
    </location>
</feature>
<dbReference type="GO" id="GO:0072318">
    <property type="term" value="P:clathrin coat disassembly"/>
    <property type="evidence" value="ECO:0007669"/>
    <property type="project" value="TreeGrafter"/>
</dbReference>
<dbReference type="Gramene" id="KVI06580">
    <property type="protein sequence ID" value="KVI06580"/>
    <property type="gene ID" value="Ccrd_015070"/>
</dbReference>
<feature type="compositionally biased region" description="Polar residues" evidence="1">
    <location>
        <begin position="110"/>
        <end position="121"/>
    </location>
</feature>
<sequence>MEKLGRTANVSLQYGLSQRSFENEASSSAMELKPSDNDVDFDDVFGGPPTRTRYSFGGGRIKSEESTSSSIGLGERPVFGESYSSPRRPTSDDFYDDIFRRSDESVRSPRWSSPTPGSRTLSPAHPKIEPLATSVPVEFSLPAKMTKAIDIPILGSSSSSPHRYKDGASNVHSSLNVSLSRFSSPAMQGRDLFQNNPGQSPGQTLLSRESSGVKESLYSTLSTENGIDHKSKHTTARAGSPSSEFHFSIHKWANIGVPLLMSLRGGKQPTMKGSSKVSAVSMDSTPDAGFPVEVTSADKEDMNPLSGNGLAELTEKEISMVKQEVNEQEVIPPHSPLRNEIKGQGGKEAGREAEGKETKETMSGVLHSDVDTTSKKKLEAKKMNSSKKAEPIKPAVGSPKSSGESFGKSRVKGMVKDFFKMSNQENPPKTKANAVGRSLSSRWKTTAKNRTELDSEVAEIISNLDVRVPAADVETMPDASNTTELNSEVPAENVKTAREASRTTPLDRKVSAGNVKTATEAFRTTPLDRKVPVYVKTATEASRTTPLDRKVPVEYVKTATEASSTTPLDRKVPVDNVNMMPDASFMGHGEKSNKKKFARNRTIKKLEDIYFQMDASPASESVPYGSKVEELSLVEDKLSETQEESEAIRALDSKIHLWSNGRKGNIRSLLSTLQLVLWPESGWKPVALVDIIEANAVKKSYNRAMLCLHPDKLQQKGADSHKKYTAEKVFDILQEAWDHFSSLGTLV</sequence>
<evidence type="ECO:0000313" key="2">
    <source>
        <dbReference type="EMBL" id="KVI06580.1"/>
    </source>
</evidence>
<evidence type="ECO:0000313" key="3">
    <source>
        <dbReference type="Proteomes" id="UP000243975"/>
    </source>
</evidence>
<keyword evidence="3" id="KW-1185">Reference proteome</keyword>
<dbReference type="FunFam" id="1.10.287.110:FF:000043">
    <property type="entry name" value="J-domain protein required for chloroplast accumulation response 1"/>
    <property type="match status" value="1"/>
</dbReference>
<proteinExistence type="predicted"/>
<feature type="compositionally biased region" description="Basic and acidic residues" evidence="1">
    <location>
        <begin position="368"/>
        <end position="391"/>
    </location>
</feature>
<evidence type="ECO:0000256" key="1">
    <source>
        <dbReference type="SAM" id="MobiDB-lite"/>
    </source>
</evidence>
<dbReference type="GO" id="GO:0072583">
    <property type="term" value="P:clathrin-dependent endocytosis"/>
    <property type="evidence" value="ECO:0007669"/>
    <property type="project" value="TreeGrafter"/>
</dbReference>
<name>A0A103YCI7_CYNCS</name>
<protein>
    <submittedName>
        <fullName evidence="2">DnaJ domain-containing protein</fullName>
    </submittedName>
</protein>
<organism evidence="2 3">
    <name type="scientific">Cynara cardunculus var. scolymus</name>
    <name type="common">Globe artichoke</name>
    <name type="synonym">Cynara scolymus</name>
    <dbReference type="NCBI Taxonomy" id="59895"/>
    <lineage>
        <taxon>Eukaryota</taxon>
        <taxon>Viridiplantae</taxon>
        <taxon>Streptophyta</taxon>
        <taxon>Embryophyta</taxon>
        <taxon>Tracheophyta</taxon>
        <taxon>Spermatophyta</taxon>
        <taxon>Magnoliopsida</taxon>
        <taxon>eudicotyledons</taxon>
        <taxon>Gunneridae</taxon>
        <taxon>Pentapetalae</taxon>
        <taxon>asterids</taxon>
        <taxon>campanulids</taxon>
        <taxon>Asterales</taxon>
        <taxon>Asteraceae</taxon>
        <taxon>Carduoideae</taxon>
        <taxon>Cardueae</taxon>
        <taxon>Carduinae</taxon>
        <taxon>Cynara</taxon>
    </lineage>
</organism>
<feature type="compositionally biased region" description="Basic and acidic residues" evidence="1">
    <location>
        <begin position="97"/>
        <end position="107"/>
    </location>
</feature>
<dbReference type="PANTHER" id="PTHR23172:SF64">
    <property type="entry name" value="J DOMAIN-CONTAINING PROTEIN REQUIRED FOR CHLOROPLAST ACCUMULATION RESPONSE 1"/>
    <property type="match status" value="1"/>
</dbReference>
<accession>A0A103YCI7</accession>
<feature type="compositionally biased region" description="Polar residues" evidence="1">
    <location>
        <begin position="15"/>
        <end position="29"/>
    </location>
</feature>
<dbReference type="Proteomes" id="UP000243975">
    <property type="component" value="Unassembled WGS sequence"/>
</dbReference>
<feature type="compositionally biased region" description="Basic and acidic residues" evidence="1">
    <location>
        <begin position="348"/>
        <end position="360"/>
    </location>
</feature>
<dbReference type="InterPro" id="IPR036869">
    <property type="entry name" value="J_dom_sf"/>
</dbReference>
<feature type="region of interest" description="Disordered" evidence="1">
    <location>
        <begin position="334"/>
        <end position="439"/>
    </location>
</feature>
<feature type="compositionally biased region" description="Polar residues" evidence="1">
    <location>
        <begin position="193"/>
        <end position="210"/>
    </location>
</feature>
<dbReference type="EMBL" id="LEKV01001792">
    <property type="protein sequence ID" value="KVI06580.1"/>
    <property type="molecule type" value="Genomic_DNA"/>
</dbReference>
<feature type="region of interest" description="Disordered" evidence="1">
    <location>
        <begin position="477"/>
        <end position="506"/>
    </location>
</feature>
<dbReference type="OMA" id="EFHFSIH"/>